<protein>
    <submittedName>
        <fullName evidence="1">Uncharacterized protein</fullName>
    </submittedName>
</protein>
<dbReference type="Proteomes" id="UP000199506">
    <property type="component" value="Unassembled WGS sequence"/>
</dbReference>
<evidence type="ECO:0000313" key="2">
    <source>
        <dbReference type="Proteomes" id="UP000199506"/>
    </source>
</evidence>
<dbReference type="AlphaFoldDB" id="A0A1H7LDI2"/>
<sequence>MNIYETIKNIRASCDNYVDPNLLAFIIDDDNHMGDNNILEIKGYDIRDNDAYEERLFKIHKNENIFLPCGMITFIPVLNECDIFSTKDYSLKLSPEEFDKYCEQEEKLFGILIKKDSTDYKIGQTDVCNCSITASFKEFKKADGKFYKKIEEIIESKIID</sequence>
<dbReference type="EMBL" id="FOAK01000007">
    <property type="protein sequence ID" value="SEK97014.1"/>
    <property type="molecule type" value="Genomic_DNA"/>
</dbReference>
<name>A0A1H7LDI2_9EURY</name>
<evidence type="ECO:0000313" key="1">
    <source>
        <dbReference type="EMBL" id="SEK97014.1"/>
    </source>
</evidence>
<dbReference type="RefSeq" id="WP_069574525.1">
    <property type="nucleotide sequence ID" value="NZ_FOAK01000007.1"/>
</dbReference>
<organism evidence="1 2">
    <name type="scientific">Methanobrevibacter gottschalkii</name>
    <dbReference type="NCBI Taxonomy" id="190974"/>
    <lineage>
        <taxon>Archaea</taxon>
        <taxon>Methanobacteriati</taxon>
        <taxon>Methanobacteriota</taxon>
        <taxon>Methanomada group</taxon>
        <taxon>Methanobacteria</taxon>
        <taxon>Methanobacteriales</taxon>
        <taxon>Methanobacteriaceae</taxon>
        <taxon>Methanobrevibacter</taxon>
    </lineage>
</organism>
<gene>
    <name evidence="1" type="ORF">SAMN05216439_1765</name>
</gene>
<proteinExistence type="predicted"/>
<reference evidence="1 2" key="1">
    <citation type="submission" date="2016-10" db="EMBL/GenBank/DDBJ databases">
        <authorList>
            <person name="de Groot N.N."/>
        </authorList>
    </citation>
    <scope>NUCLEOTIDE SEQUENCE [LARGE SCALE GENOMIC DNA]</scope>
    <source>
        <strain evidence="1 2">DSM 11978</strain>
    </source>
</reference>
<accession>A0A1H7LDI2</accession>
<dbReference type="OrthoDB" id="75348at2157"/>
<dbReference type="STRING" id="190974.SAMN05216439_1765"/>